<dbReference type="InterPro" id="IPR050441">
    <property type="entry name" value="RBM"/>
</dbReference>
<dbReference type="PROSITE" id="PS50102">
    <property type="entry name" value="RRM"/>
    <property type="match status" value="1"/>
</dbReference>
<dbReference type="InterPro" id="IPR012677">
    <property type="entry name" value="Nucleotide-bd_a/b_plait_sf"/>
</dbReference>
<dbReference type="Gene3D" id="1.10.287.1490">
    <property type="match status" value="1"/>
</dbReference>
<protein>
    <recommendedName>
        <fullName evidence="4">RRM domain-containing protein</fullName>
    </recommendedName>
</protein>
<dbReference type="Gene3D" id="3.30.70.330">
    <property type="match status" value="2"/>
</dbReference>
<evidence type="ECO:0000256" key="2">
    <source>
        <dbReference type="SAM" id="Coils"/>
    </source>
</evidence>
<dbReference type="InterPro" id="IPR000504">
    <property type="entry name" value="RRM_dom"/>
</dbReference>
<gene>
    <name evidence="5" type="ORF">DXG03_003644</name>
</gene>
<name>A0A9P7G7F0_9AGAR</name>
<keyword evidence="1" id="KW-0694">RNA-binding</keyword>
<keyword evidence="2" id="KW-0175">Coiled coil</keyword>
<keyword evidence="6" id="KW-1185">Reference proteome</keyword>
<dbReference type="Pfam" id="PF00076">
    <property type="entry name" value="RRM_1"/>
    <property type="match status" value="1"/>
</dbReference>
<evidence type="ECO:0000313" key="6">
    <source>
        <dbReference type="Proteomes" id="UP000775547"/>
    </source>
</evidence>
<dbReference type="OrthoDB" id="3265210at2759"/>
<feature type="coiled-coil region" evidence="2">
    <location>
        <begin position="170"/>
        <end position="218"/>
    </location>
</feature>
<dbReference type="Proteomes" id="UP000775547">
    <property type="component" value="Unassembled WGS sequence"/>
</dbReference>
<dbReference type="CDD" id="cd00590">
    <property type="entry name" value="RRM_SF"/>
    <property type="match status" value="1"/>
</dbReference>
<proteinExistence type="predicted"/>
<evidence type="ECO:0000259" key="4">
    <source>
        <dbReference type="PROSITE" id="PS50102"/>
    </source>
</evidence>
<organism evidence="5 6">
    <name type="scientific">Asterophora parasitica</name>
    <dbReference type="NCBI Taxonomy" id="117018"/>
    <lineage>
        <taxon>Eukaryota</taxon>
        <taxon>Fungi</taxon>
        <taxon>Dikarya</taxon>
        <taxon>Basidiomycota</taxon>
        <taxon>Agaricomycotina</taxon>
        <taxon>Agaricomycetes</taxon>
        <taxon>Agaricomycetidae</taxon>
        <taxon>Agaricales</taxon>
        <taxon>Tricholomatineae</taxon>
        <taxon>Lyophyllaceae</taxon>
        <taxon>Asterophora</taxon>
    </lineage>
</organism>
<dbReference type="GO" id="GO:0003723">
    <property type="term" value="F:RNA binding"/>
    <property type="evidence" value="ECO:0007669"/>
    <property type="project" value="UniProtKB-UniRule"/>
</dbReference>
<dbReference type="PANTHER" id="PTHR48034">
    <property type="entry name" value="TRANSFORMER-2 SEX-DETERMINING PROTEIN-RELATED"/>
    <property type="match status" value="1"/>
</dbReference>
<dbReference type="SUPFAM" id="SSF54928">
    <property type="entry name" value="RNA-binding domain, RBD"/>
    <property type="match status" value="2"/>
</dbReference>
<dbReference type="InterPro" id="IPR035979">
    <property type="entry name" value="RBD_domain_sf"/>
</dbReference>
<accession>A0A9P7G7F0</accession>
<dbReference type="EMBL" id="JABCKV010000219">
    <property type="protein sequence ID" value="KAG5642067.1"/>
    <property type="molecule type" value="Genomic_DNA"/>
</dbReference>
<feature type="domain" description="RRM" evidence="4">
    <location>
        <begin position="58"/>
        <end position="134"/>
    </location>
</feature>
<reference evidence="5" key="2">
    <citation type="submission" date="2021-10" db="EMBL/GenBank/DDBJ databases">
        <title>Phylogenomics reveals ancestral predisposition of the termite-cultivated fungus Termitomyces towards a domesticated lifestyle.</title>
        <authorList>
            <person name="Auxier B."/>
            <person name="Grum-Grzhimaylo A."/>
            <person name="Cardenas M.E."/>
            <person name="Lodge J.D."/>
            <person name="Laessoe T."/>
            <person name="Pedersen O."/>
            <person name="Smith M.E."/>
            <person name="Kuyper T.W."/>
            <person name="Franco-Molano E.A."/>
            <person name="Baroni T.J."/>
            <person name="Aanen D.K."/>
        </authorList>
    </citation>
    <scope>NUCLEOTIDE SEQUENCE</scope>
    <source>
        <strain evidence="5">AP01</strain>
        <tissue evidence="5">Mycelium</tissue>
    </source>
</reference>
<evidence type="ECO:0000256" key="3">
    <source>
        <dbReference type="SAM" id="MobiDB-lite"/>
    </source>
</evidence>
<evidence type="ECO:0000313" key="5">
    <source>
        <dbReference type="EMBL" id="KAG5642067.1"/>
    </source>
</evidence>
<sequence>MSYPRFVKPLPTGAADAELYDMMSPFGPLASVRVDKRLGGIIQFWTEEDALMAEDAVKATFPLNLSFEVNASQLKEHFNKYSSVTSARIVYNAGGQSRGFGFVTFSNPEDAAKAIEKLDGIELRSKIFIDPEDRQNVPSSPSETSSDRPRVLKNGILEEKSDENHQSSLVETLLADIANLKGELAKEKNTRHSITKMLDTLQGEKEGLEERAGNAEKALVDKSSLIEMLNGQLAKEKDDRHREMDHITKTLDELQGEKDQLEERAGKAKKALADKTLRGEVETEGWVSRLASLQTKLADLQSRHQDELDELHSQLSVVLEGKAKAEEFLKQAEKNRDEWRRNFELSDSRRKILELETDRLREENARKEREQSRKAEEAESARKKAEVEEAKCRKMGEKLKREREETVRKASEAAAAKEKVRQQAWMQATDAEQQRCYDRDVGIIGRHAGWGRAAARERFLLVVEEFDKRKFSEAQPITFNNIPWPVLDNPLCENTNSEIAWQKVEDFFVYIRVVQTVADYKKLVEKVHRMFHPDKWRSRRLLDTVRCPKLRRTLEASGNIVAQAMSPLWSQTK</sequence>
<reference evidence="5" key="1">
    <citation type="submission" date="2020-07" db="EMBL/GenBank/DDBJ databases">
        <authorList>
            <person name="Nieuwenhuis M."/>
            <person name="Van De Peppel L.J.J."/>
        </authorList>
    </citation>
    <scope>NUCLEOTIDE SEQUENCE</scope>
    <source>
        <strain evidence="5">AP01</strain>
        <tissue evidence="5">Mycelium</tissue>
    </source>
</reference>
<comment type="caution">
    <text evidence="5">The sequence shown here is derived from an EMBL/GenBank/DDBJ whole genome shotgun (WGS) entry which is preliminary data.</text>
</comment>
<dbReference type="AlphaFoldDB" id="A0A9P7G7F0"/>
<feature type="region of interest" description="Disordered" evidence="3">
    <location>
        <begin position="362"/>
        <end position="383"/>
    </location>
</feature>
<dbReference type="SMART" id="SM00360">
    <property type="entry name" value="RRM"/>
    <property type="match status" value="1"/>
</dbReference>
<evidence type="ECO:0000256" key="1">
    <source>
        <dbReference type="PROSITE-ProRule" id="PRU00176"/>
    </source>
</evidence>